<protein>
    <recommendedName>
        <fullName evidence="3">DUF5348 domain-containing protein</fullName>
    </recommendedName>
</protein>
<dbReference type="AlphaFoldDB" id="A0A5J5H292"/>
<name>A0A5J5H292_9BACI</name>
<keyword evidence="2" id="KW-1185">Reference proteome</keyword>
<dbReference type="EMBL" id="VYKL01000048">
    <property type="protein sequence ID" value="KAA9013812.1"/>
    <property type="molecule type" value="Genomic_DNA"/>
</dbReference>
<evidence type="ECO:0008006" key="3">
    <source>
        <dbReference type="Google" id="ProtNLM"/>
    </source>
</evidence>
<gene>
    <name evidence="1" type="ORF">F4V44_24410</name>
</gene>
<comment type="caution">
    <text evidence="1">The sequence shown here is derived from an EMBL/GenBank/DDBJ whole genome shotgun (WGS) entry which is preliminary data.</text>
</comment>
<evidence type="ECO:0000313" key="2">
    <source>
        <dbReference type="Proteomes" id="UP000326671"/>
    </source>
</evidence>
<accession>A0A5J5H292</accession>
<dbReference type="OrthoDB" id="9554183at2"/>
<sequence>MNHQRKYLWYYKDYGCWIKVEGDYARAMNPGESFNLRLDKELSVPCHLKLAEQQLWYVEIGLNQVKLNLRMNEVYEIEN</sequence>
<reference evidence="1 2" key="1">
    <citation type="submission" date="2019-09" db="EMBL/GenBank/DDBJ databases">
        <title>Whole genome sequences of isolates from the Mars Exploration Rovers.</title>
        <authorList>
            <person name="Seuylemezian A."/>
            <person name="Vaishampayan P."/>
        </authorList>
    </citation>
    <scope>NUCLEOTIDE SEQUENCE [LARGE SCALE GENOMIC DNA]</scope>
    <source>
        <strain evidence="1 2">MER_TA_151</strain>
    </source>
</reference>
<dbReference type="Proteomes" id="UP000326671">
    <property type="component" value="Unassembled WGS sequence"/>
</dbReference>
<evidence type="ECO:0000313" key="1">
    <source>
        <dbReference type="EMBL" id="KAA9013812.1"/>
    </source>
</evidence>
<proteinExistence type="predicted"/>
<dbReference type="RefSeq" id="WP_150442616.1">
    <property type="nucleotide sequence ID" value="NZ_VYKL01000048.1"/>
</dbReference>
<organism evidence="1 2">
    <name type="scientific">Niallia endozanthoxylica</name>
    <dbReference type="NCBI Taxonomy" id="2036016"/>
    <lineage>
        <taxon>Bacteria</taxon>
        <taxon>Bacillati</taxon>
        <taxon>Bacillota</taxon>
        <taxon>Bacilli</taxon>
        <taxon>Bacillales</taxon>
        <taxon>Bacillaceae</taxon>
        <taxon>Niallia</taxon>
    </lineage>
</organism>